<dbReference type="Proteomes" id="UP000831701">
    <property type="component" value="Chromosome 13"/>
</dbReference>
<organism evidence="1 2">
    <name type="scientific">Scortum barcoo</name>
    <name type="common">barcoo grunter</name>
    <dbReference type="NCBI Taxonomy" id="214431"/>
    <lineage>
        <taxon>Eukaryota</taxon>
        <taxon>Metazoa</taxon>
        <taxon>Chordata</taxon>
        <taxon>Craniata</taxon>
        <taxon>Vertebrata</taxon>
        <taxon>Euteleostomi</taxon>
        <taxon>Actinopterygii</taxon>
        <taxon>Neopterygii</taxon>
        <taxon>Teleostei</taxon>
        <taxon>Neoteleostei</taxon>
        <taxon>Acanthomorphata</taxon>
        <taxon>Eupercaria</taxon>
        <taxon>Centrarchiformes</taxon>
        <taxon>Terapontoidei</taxon>
        <taxon>Terapontidae</taxon>
        <taxon>Scortum</taxon>
    </lineage>
</organism>
<accession>A0ACB8W817</accession>
<evidence type="ECO:0000313" key="2">
    <source>
        <dbReference type="Proteomes" id="UP000831701"/>
    </source>
</evidence>
<gene>
    <name evidence="1" type="ORF">L3Q82_001388</name>
</gene>
<sequence length="792" mass="87432">MSSQPNGGEAVPPARTNQRTFLDDLILTFTSPMAWLLVVALIITWAGVAIVLFDLLDYKTLAGLPPPPAIAKRGGIRPMRSSPARVPGAVTAQESTDWLEMLWAFAASLVAPEDDEEEGIHQLTETLTCEVMSRLLMEIRQLDRDAASVLEKAGFGTDSDIQSLTREDLHDLFPGCVKLKLRRAIFEKAQKHKPIDVLLRELKSFIPDEHLRAASTGNGVLADYLNILKDMKTQMNKIQSFLDAHIDLLQGFNRDHPVQGPDTARCLPDTDAVGTSGQIGHNTGPADGRAQGHTRVDSLKQRDLLQVTVKYKKVVTGKTFKANEQLMGMVMANFNDRVEFIESEDDAHTIIVFCPITSRIGSDVDAAMSNVRVVLVMVQIGLKTWRKALPCLHQVTVRDMQAASILYGKDDDDADDDEGEGGGEGVVGLGSRTEAAPTGSTDKNAKRRTRREKRKLMKKKQKSADTSDNLMSELPFCLTSPTTWKELGFPSPDTTQKKRKRKRGDSGGRVDSEEDADKKKKKKESQRPNYFVSIPITNTQISSAVLEVQEAVLQQEPRLAKAMIPVPTLHITLLVTHLANQEQVDLAATLLAQVEPSLAELLGGRDLVLPFSGISHFRKEVVFVGLAPGQHRHTLDSLAELLQSRFLEQGLLAGDSRGFEPHLTIMKLSRASKLRSQGIKRVDPALYSNYTNKVPLRFSVVLLVVRSDLAQNPLHAKRPSGRHRSEPDEAELLRVSRRLVEDAVNRALQQYKQETLQNGSGPNATAVQPPPNTEETATKRDTTANSTTDSRK</sequence>
<dbReference type="EMBL" id="CM041543">
    <property type="protein sequence ID" value="KAI3363780.1"/>
    <property type="molecule type" value="Genomic_DNA"/>
</dbReference>
<name>A0ACB8W817_9TELE</name>
<keyword evidence="2" id="KW-1185">Reference proteome</keyword>
<reference evidence="1" key="1">
    <citation type="submission" date="2022-04" db="EMBL/GenBank/DDBJ databases">
        <title>Jade perch genome.</title>
        <authorList>
            <person name="Chao B."/>
        </authorList>
    </citation>
    <scope>NUCLEOTIDE SEQUENCE</scope>
    <source>
        <strain evidence="1">CB-2022</strain>
    </source>
</reference>
<evidence type="ECO:0000313" key="1">
    <source>
        <dbReference type="EMBL" id="KAI3363780.1"/>
    </source>
</evidence>
<protein>
    <submittedName>
        <fullName evidence="1">Uncharacterized protein</fullName>
    </submittedName>
</protein>
<comment type="caution">
    <text evidence="1">The sequence shown here is derived from an EMBL/GenBank/DDBJ whole genome shotgun (WGS) entry which is preliminary data.</text>
</comment>
<proteinExistence type="predicted"/>